<dbReference type="PANTHER" id="PTHR21646">
    <property type="entry name" value="UBIQUITIN CARBOXYL-TERMINAL HYDROLASE"/>
    <property type="match status" value="1"/>
</dbReference>
<dbReference type="Proteomes" id="UP000186817">
    <property type="component" value="Unassembled WGS sequence"/>
</dbReference>
<evidence type="ECO:0000256" key="3">
    <source>
        <dbReference type="SAM" id="SignalP"/>
    </source>
</evidence>
<dbReference type="GO" id="GO:0016020">
    <property type="term" value="C:membrane"/>
    <property type="evidence" value="ECO:0007669"/>
    <property type="project" value="InterPro"/>
</dbReference>
<feature type="domain" description="USP" evidence="4">
    <location>
        <begin position="629"/>
        <end position="1230"/>
    </location>
</feature>
<dbReference type="InterPro" id="IPR018200">
    <property type="entry name" value="USP_CS"/>
</dbReference>
<name>A0A1Q9CGM6_SYMMI</name>
<keyword evidence="2" id="KW-0472">Membrane</keyword>
<feature type="compositionally biased region" description="Basic and acidic residues" evidence="1">
    <location>
        <begin position="756"/>
        <end position="770"/>
    </location>
</feature>
<feature type="transmembrane region" description="Helical" evidence="2">
    <location>
        <begin position="315"/>
        <end position="341"/>
    </location>
</feature>
<feature type="transmembrane region" description="Helical" evidence="2">
    <location>
        <begin position="288"/>
        <end position="309"/>
    </location>
</feature>
<dbReference type="PROSITE" id="PS50235">
    <property type="entry name" value="USP_3"/>
    <property type="match status" value="1"/>
</dbReference>
<dbReference type="Gene3D" id="1.20.1280.290">
    <property type="match status" value="1"/>
</dbReference>
<evidence type="ECO:0000256" key="1">
    <source>
        <dbReference type="SAM" id="MobiDB-lite"/>
    </source>
</evidence>
<keyword evidence="2" id="KW-0812">Transmembrane</keyword>
<feature type="chain" id="PRO_5013067913" evidence="3">
    <location>
        <begin position="20"/>
        <end position="1305"/>
    </location>
</feature>
<dbReference type="PANTHER" id="PTHR21646:SF46">
    <property type="entry name" value="UBIQUITIN CARBOXYL-TERMINAL HYDROLASE"/>
    <property type="match status" value="1"/>
</dbReference>
<dbReference type="InterPro" id="IPR038765">
    <property type="entry name" value="Papain-like_cys_pep_sf"/>
</dbReference>
<organism evidence="5 6">
    <name type="scientific">Symbiodinium microadriaticum</name>
    <name type="common">Dinoflagellate</name>
    <name type="synonym">Zooxanthella microadriatica</name>
    <dbReference type="NCBI Taxonomy" id="2951"/>
    <lineage>
        <taxon>Eukaryota</taxon>
        <taxon>Sar</taxon>
        <taxon>Alveolata</taxon>
        <taxon>Dinophyceae</taxon>
        <taxon>Suessiales</taxon>
        <taxon>Symbiodiniaceae</taxon>
        <taxon>Symbiodinium</taxon>
    </lineage>
</organism>
<protein>
    <submittedName>
        <fullName evidence="5">Ubiquitin carboxyl-terminal hydrolase 8</fullName>
    </submittedName>
</protein>
<feature type="region of interest" description="Disordered" evidence="1">
    <location>
        <begin position="38"/>
        <end position="76"/>
    </location>
</feature>
<dbReference type="OrthoDB" id="292964at2759"/>
<keyword evidence="6" id="KW-1185">Reference proteome</keyword>
<dbReference type="PROSITE" id="PS00972">
    <property type="entry name" value="USP_1"/>
    <property type="match status" value="1"/>
</dbReference>
<dbReference type="InterPro" id="IPR004316">
    <property type="entry name" value="SWEET_rpt"/>
</dbReference>
<comment type="caution">
    <text evidence="5">The sequence shown here is derived from an EMBL/GenBank/DDBJ whole genome shotgun (WGS) entry which is preliminary data.</text>
</comment>
<reference evidence="5 6" key="1">
    <citation type="submission" date="2016-02" db="EMBL/GenBank/DDBJ databases">
        <title>Genome analysis of coral dinoflagellate symbionts highlights evolutionary adaptations to a symbiotic lifestyle.</title>
        <authorList>
            <person name="Aranda M."/>
            <person name="Li Y."/>
            <person name="Liew Y.J."/>
            <person name="Baumgarten S."/>
            <person name="Simakov O."/>
            <person name="Wilson M."/>
            <person name="Piel J."/>
            <person name="Ashoor H."/>
            <person name="Bougouffa S."/>
            <person name="Bajic V.B."/>
            <person name="Ryu T."/>
            <person name="Ravasi T."/>
            <person name="Bayer T."/>
            <person name="Micklem G."/>
            <person name="Kim H."/>
            <person name="Bhak J."/>
            <person name="Lajeunesse T.C."/>
            <person name="Voolstra C.R."/>
        </authorList>
    </citation>
    <scope>NUCLEOTIDE SEQUENCE [LARGE SCALE GENOMIC DNA]</scope>
    <source>
        <strain evidence="5 6">CCMP2467</strain>
    </source>
</reference>
<dbReference type="GO" id="GO:0004843">
    <property type="term" value="F:cysteine-type deubiquitinase activity"/>
    <property type="evidence" value="ECO:0007669"/>
    <property type="project" value="InterPro"/>
</dbReference>
<keyword evidence="2" id="KW-1133">Transmembrane helix</keyword>
<evidence type="ECO:0000313" key="5">
    <source>
        <dbReference type="EMBL" id="OLP82085.1"/>
    </source>
</evidence>
<feature type="region of interest" description="Disordered" evidence="1">
    <location>
        <begin position="747"/>
        <end position="770"/>
    </location>
</feature>
<gene>
    <name evidence="5" type="primary">UBP8</name>
    <name evidence="5" type="ORF">AK812_SmicGene37283</name>
</gene>
<dbReference type="PROSITE" id="PS00973">
    <property type="entry name" value="USP_2"/>
    <property type="match status" value="1"/>
</dbReference>
<evidence type="ECO:0000256" key="2">
    <source>
        <dbReference type="SAM" id="Phobius"/>
    </source>
</evidence>
<keyword evidence="3" id="KW-0732">Signal</keyword>
<dbReference type="Pfam" id="PF03083">
    <property type="entry name" value="MtN3_slv"/>
    <property type="match status" value="1"/>
</dbReference>
<keyword evidence="5" id="KW-0378">Hydrolase</keyword>
<accession>A0A1Q9CGM6</accession>
<proteinExistence type="predicted"/>
<dbReference type="EMBL" id="LSRX01001225">
    <property type="protein sequence ID" value="OLP82085.1"/>
    <property type="molecule type" value="Genomic_DNA"/>
</dbReference>
<dbReference type="Pfam" id="PF00443">
    <property type="entry name" value="UCH"/>
    <property type="match status" value="1"/>
</dbReference>
<dbReference type="GO" id="GO:0016579">
    <property type="term" value="P:protein deubiquitination"/>
    <property type="evidence" value="ECO:0007669"/>
    <property type="project" value="InterPro"/>
</dbReference>
<dbReference type="Gene3D" id="3.90.70.10">
    <property type="entry name" value="Cysteine proteinases"/>
    <property type="match status" value="2"/>
</dbReference>
<feature type="transmembrane region" description="Helical" evidence="2">
    <location>
        <begin position="254"/>
        <end position="276"/>
    </location>
</feature>
<feature type="transmembrane region" description="Helical" evidence="2">
    <location>
        <begin position="225"/>
        <end position="248"/>
    </location>
</feature>
<dbReference type="SUPFAM" id="SSF54001">
    <property type="entry name" value="Cysteine proteinases"/>
    <property type="match status" value="1"/>
</dbReference>
<evidence type="ECO:0000259" key="4">
    <source>
        <dbReference type="PROSITE" id="PS50235"/>
    </source>
</evidence>
<evidence type="ECO:0000313" key="6">
    <source>
        <dbReference type="Proteomes" id="UP000186817"/>
    </source>
</evidence>
<dbReference type="InterPro" id="IPR001394">
    <property type="entry name" value="Peptidase_C19_UCH"/>
</dbReference>
<feature type="signal peptide" evidence="3">
    <location>
        <begin position="1"/>
        <end position="19"/>
    </location>
</feature>
<sequence length="1305" mass="144656">MARLLSITLALLFASVSSAQPAVAGEFLEKKSTQVVAQDPAPSTAGTAAGLAQTPVESPPAPEFQSSQQQAVKESPVAPAATLTVAASSAQGQAPQEKATVVPPAAVAVAAKASAAPPPVFPLAAKAPPATVATAPAAAPVQAAAAPALPVIRDVPIKEEAYSAQSWNPWRVWQELSALESLLAGLTFASMVKAMCMAGNILVQISPYPQVQRWELRGCTGESDAAPYVSIAFGGWQWCYYGFFAYFITTRSGFLILVHSNFLGAILGTYYIITYFRNCRNPEMLQNLQKYLAAVVALILLQVCALTTLPVERALFMTGLVSSFCSFVGAISMLFCLPAVIRSKDSRAIPGPLVTANLASAVVWCICGLMLSDPMIAAPNVVCCLSSLLCLYLKLVYPHPDEPGREEDVDVPRPVKQRVWKQFGFAEATEATPLADAPRVAELLKPPFGSEEGVPLAGLKEYWRQYIVRMQDNQSYFVKNELSRLFERVGVEMRSPEEQLLAQGREWIERDSDRLAQYRSQTEPQFQDTRSFRDFRRRDKLDVRFGMEWQTAEVLEVNWEEMTVLVQTTQPNSVNSPSSKSQREWIPMESERLAEFETKSQEAEHEAEPSPLLARSVSTGGVCARPGACGLQNLGNTCFMNSTLQCLSNSTELRSFFAGTSGDPPAFVNQISTSPLSTEGRIAREFSQLLRLMWSNEKRSVAPAALKKLIGQKRPEFSGYQQHDAQELLCFLLDALHEDVNRAPYPFPPAADDENDGQKSEEARAREMWEQHRRRSDSEIVDLFQFQIRSELECPVCRNVSVTFDPIMYLTLPVPKPPHSVSVRVVPADYPLAPLTAIDLEVAETATMEELEDALWTALDRTPSAIPSCFCFADVCYGRIYKHFEPHNLVSTIRPGDNVHAFEVQLSPDVSLAEHHFVDVVVRKRGKATMAAGSAWQYDKFDTPRLIAVTRNASNSDVYDQLTKMAEHMLSSFNIPPPWSFEISAELDASGMRGGELLPNRDTPFRSGPRPPQTLGIDFVQAKQADMLKEALPKPPLNGKGSKGATGTTLISCLKKGTEREVLAEADSVYCRKCKEFRRQSKKLDLWSLPPLLIVHLKRFGRERLDGPLVKLRCAVDFEMQLDLKDFMCSSSPTSTRFQLYGVVNHHGNVGGGHYTAHAVVTSPAPDRLDPGEWYNFNDSLVDKASETDLDKEDDLEIQGSQLEAQADSRERWIKEIAKKAGITSNYCREWLFSHQTRGEALSPLTVVTVTQPWQRSKLLDYVKRNPTASALKERFYVKDTVEDKWDTILKHFGQCEEHAITEVH</sequence>
<dbReference type="InterPro" id="IPR028889">
    <property type="entry name" value="USP"/>
</dbReference>
<dbReference type="InterPro" id="IPR050185">
    <property type="entry name" value="Ub_carboxyl-term_hydrolase"/>
</dbReference>